<sequence>MSNPMMNKKPLTLLVAGLLGSAPVWAQNELTLIQIGEKIVERLESIKATAERGEGVFERNGERWIHYKGFDYRLSYKNDLQFPFIPYQSGDDTPYRNVIDFVDQSWEFMVYDGGFYLMSREFGVYESDEQGCFVEYIPAAHGSKRADGSYIWQRDVIYRTETSDCGALVKPEITSLTVSSLSDVGVSFDWLGQNEADKTQLTLTNLSDAKDVRRYDSVSAGFFIGDLKPSTSYEMVLNSCNPVDCAEPKVVRFTTQDARVGFADEIPTPNHLQGSLEGGLGITQTHTSVAPNSNELTGQGHLDVIMNREAMLLFTPQQGEEINQVRAEVFLDGELVHTTLMLPPSALAASDQPENGRMKVVFSHHAWSLPLQWNWMKPELSLRLTDNLGREGVLSQGDIQFGGAPELVIQNIDMGMLTQPRNRNTMIQNLPTLAADYFQKIPASKLVMADYTPAYFPVVTMPNGVVYTDKSASTGGWHSGDMREAIGKALVSTGVNNANVGIVSSAGYSQQYNRRYNHITAHTNVGVYTKEGTDLAQVVVHGGSGGGGIVTLEATTGNEWSHELGHNYGLGHWPYMASIHDLESGWGWDAFHQRFIGNLHWKGDVYTQQQGDDIVPPFKDAFRFLRDAQNGGEQEYVGTISRFTLEHPAQSRKAQRWMNNGFNLDSNSPSGYVQWDQSTQRYEAVETDTPKPQQVGVPVVTLLGIYDPQNENPSQIYPLIYSNYGNVFELPQPDQGDYQLEGWQAVANLTQAQLDSDIWQTLRIDGELQRLCKFTFQAANGDRSQFVGGVEPSTDRCSVGRDVTWNINVNMTSAQGEYELLSKYGRGTVTYTPTADVGEVSLCTLNKSGNDHDGAGFVVGNHCEQVAGVMHKNGQTWRYAIRGDEVLRPTYQVQGQCQLDVEFADGIREQVRLSVSRHAGNESNKFHVNLSMENGVPTQVSLHCSDRGGETELTRMTPDQNPPLDKLKGPIIIGQEYGYSQVVDMTPTFAQNETLLNTDFATIAEFDAFVAEHYGRGALNNGVTKAERRAGALYVYPNPETGMRDYFVMRMVDAGAFPADQTSNQGWKYLGSADRYVNFAFNPIKLNRAAGVSIEARVQSYFGVSRLLTWDERTSTTWDKAQNAVFVGQIDGENHYFIQKRPGEGEAFPMLGESNLDWVYLGSDSTIQAYLAELNRDLASFERTLLEWYQQDAMGVWGSDGQRGQVNDIYQYAFRGGYHYYRLKVTKYGYFPYPTDPNPTNSNWEYLGQF</sequence>
<evidence type="ECO:0000313" key="9">
    <source>
        <dbReference type="EMBL" id="OEE42236.1"/>
    </source>
</evidence>
<evidence type="ECO:0000256" key="5">
    <source>
        <dbReference type="ARBA" id="ARBA00023049"/>
    </source>
</evidence>
<feature type="active site" evidence="6">
    <location>
        <position position="563"/>
    </location>
</feature>
<dbReference type="InterPro" id="IPR019503">
    <property type="entry name" value="Peptidase_M66_dom"/>
</dbReference>
<evidence type="ECO:0000256" key="3">
    <source>
        <dbReference type="ARBA" id="ARBA00022801"/>
    </source>
</evidence>
<evidence type="ECO:0000256" key="1">
    <source>
        <dbReference type="ARBA" id="ARBA00022670"/>
    </source>
</evidence>
<evidence type="ECO:0000256" key="4">
    <source>
        <dbReference type="ARBA" id="ARBA00022833"/>
    </source>
</evidence>
<evidence type="ECO:0000256" key="6">
    <source>
        <dbReference type="PROSITE-ProRule" id="PRU01031"/>
    </source>
</evidence>
<keyword evidence="4 6" id="KW-0862">Zinc</keyword>
<feature type="domain" description="Peptidase M66" evidence="8">
    <location>
        <begin position="406"/>
        <end position="664"/>
    </location>
</feature>
<dbReference type="Gene3D" id="3.30.160.280">
    <property type="match status" value="3"/>
</dbReference>
<dbReference type="EMBL" id="AJYS02000008">
    <property type="protein sequence ID" value="OEE42236.1"/>
    <property type="molecule type" value="Genomic_DNA"/>
</dbReference>
<dbReference type="PROSITE" id="PS51694">
    <property type="entry name" value="PEPTIDASE_M66"/>
    <property type="match status" value="1"/>
</dbReference>
<keyword evidence="2 6" id="KW-0479">Metal-binding</keyword>
<dbReference type="InterPro" id="IPR022218">
    <property type="entry name" value="TagA_dom"/>
</dbReference>
<dbReference type="Pfam" id="PF10462">
    <property type="entry name" value="Peptidase_M66"/>
    <property type="match status" value="1"/>
</dbReference>
<comment type="cofactor">
    <cofactor evidence="6">
        <name>Zn(2+)</name>
        <dbReference type="ChEBI" id="CHEBI:29105"/>
    </cofactor>
    <text evidence="6">Binds 1 zinc ion per subunit.</text>
</comment>
<feature type="binding site" evidence="6">
    <location>
        <position position="566"/>
    </location>
    <ligand>
        <name>Zn(2+)</name>
        <dbReference type="ChEBI" id="CHEBI:29105"/>
        <note>catalytic</note>
    </ligand>
</feature>
<keyword evidence="7" id="KW-0732">Signal</keyword>
<dbReference type="Proteomes" id="UP000094808">
    <property type="component" value="Unassembled WGS sequence"/>
</dbReference>
<name>A0A853R7Q6_9VIBR</name>
<evidence type="ECO:0000259" key="8">
    <source>
        <dbReference type="PROSITE" id="PS51694"/>
    </source>
</evidence>
<feature type="binding site" evidence="6">
    <location>
        <position position="562"/>
    </location>
    <ligand>
        <name>Zn(2+)</name>
        <dbReference type="ChEBI" id="CHEBI:29105"/>
        <note>catalytic</note>
    </ligand>
</feature>
<keyword evidence="1 6" id="KW-0645">Protease</keyword>
<gene>
    <name evidence="9" type="ORF">A1QS_12150</name>
</gene>
<accession>A0A853R7Q6</accession>
<reference evidence="9 10" key="1">
    <citation type="journal article" date="2012" name="Science">
        <title>Ecological populations of bacteria act as socially cohesive units of antibiotic production and resistance.</title>
        <authorList>
            <person name="Cordero O.X."/>
            <person name="Wildschutte H."/>
            <person name="Kirkup B."/>
            <person name="Proehl S."/>
            <person name="Ngo L."/>
            <person name="Hussain F."/>
            <person name="Le Roux F."/>
            <person name="Mincer T."/>
            <person name="Polz M.F."/>
        </authorList>
    </citation>
    <scope>NUCLEOTIDE SEQUENCE [LARGE SCALE GENOMIC DNA]</scope>
    <source>
        <strain evidence="9 10">FS-238</strain>
    </source>
</reference>
<dbReference type="PANTHER" id="PTHR39540">
    <property type="match status" value="1"/>
</dbReference>
<comment type="caution">
    <text evidence="9">The sequence shown here is derived from an EMBL/GenBank/DDBJ whole genome shotgun (WGS) entry which is preliminary data.</text>
</comment>
<dbReference type="PANTHER" id="PTHR39540:SF1">
    <property type="entry name" value="DICTOMALLEIN-1-RELATED"/>
    <property type="match status" value="1"/>
</dbReference>
<proteinExistence type="predicted"/>
<feature type="binding site" evidence="6">
    <location>
        <position position="572"/>
    </location>
    <ligand>
        <name>Zn(2+)</name>
        <dbReference type="ChEBI" id="CHEBI:29105"/>
        <note>catalytic</note>
    </ligand>
</feature>
<dbReference type="GO" id="GO:0046872">
    <property type="term" value="F:metal ion binding"/>
    <property type="evidence" value="ECO:0007669"/>
    <property type="project" value="UniProtKB-UniRule"/>
</dbReference>
<evidence type="ECO:0000313" key="10">
    <source>
        <dbReference type="Proteomes" id="UP000094808"/>
    </source>
</evidence>
<dbReference type="AlphaFoldDB" id="A0A853R7Q6"/>
<protein>
    <submittedName>
        <fullName evidence="9">Peptidase M66</fullName>
    </submittedName>
</protein>
<feature type="chain" id="PRO_5032409463" evidence="7">
    <location>
        <begin position="27"/>
        <end position="1250"/>
    </location>
</feature>
<evidence type="ECO:0000256" key="2">
    <source>
        <dbReference type="ARBA" id="ARBA00022723"/>
    </source>
</evidence>
<dbReference type="GO" id="GO:0006508">
    <property type="term" value="P:proteolysis"/>
    <property type="evidence" value="ECO:0007669"/>
    <property type="project" value="UniProtKB-UniRule"/>
</dbReference>
<organism evidence="9 10">
    <name type="scientific">Vibrio ordalii FS-238</name>
    <dbReference type="NCBI Taxonomy" id="617133"/>
    <lineage>
        <taxon>Bacteria</taxon>
        <taxon>Pseudomonadati</taxon>
        <taxon>Pseudomonadota</taxon>
        <taxon>Gammaproteobacteria</taxon>
        <taxon>Vibrionales</taxon>
        <taxon>Vibrionaceae</taxon>
        <taxon>Vibrio</taxon>
    </lineage>
</organism>
<feature type="signal peptide" evidence="7">
    <location>
        <begin position="1"/>
        <end position="26"/>
    </location>
</feature>
<keyword evidence="3 6" id="KW-0378">Hydrolase</keyword>
<dbReference type="GO" id="GO:0004222">
    <property type="term" value="F:metalloendopeptidase activity"/>
    <property type="evidence" value="ECO:0007669"/>
    <property type="project" value="UniProtKB-UniRule"/>
</dbReference>
<dbReference type="InterPro" id="IPR051256">
    <property type="entry name" value="Dictomallein"/>
</dbReference>
<keyword evidence="5 6" id="KW-0482">Metalloprotease</keyword>
<dbReference type="Pfam" id="PF12561">
    <property type="entry name" value="TagA"/>
    <property type="match status" value="1"/>
</dbReference>
<keyword evidence="10" id="KW-1185">Reference proteome</keyword>
<evidence type="ECO:0000256" key="7">
    <source>
        <dbReference type="SAM" id="SignalP"/>
    </source>
</evidence>